<keyword evidence="2" id="KW-1185">Reference proteome</keyword>
<evidence type="ECO:0008006" key="3">
    <source>
        <dbReference type="Google" id="ProtNLM"/>
    </source>
</evidence>
<dbReference type="SUPFAM" id="SSF56112">
    <property type="entry name" value="Protein kinase-like (PK-like)"/>
    <property type="match status" value="1"/>
</dbReference>
<dbReference type="RefSeq" id="WP_212508166.1">
    <property type="nucleotide sequence ID" value="NZ_CP060696.1"/>
</dbReference>
<gene>
    <name evidence="1" type="ORF">H6X83_05645</name>
</gene>
<organism evidence="1 2">
    <name type="scientific">Caproicibacterium amylolyticum</name>
    <dbReference type="NCBI Taxonomy" id="2766537"/>
    <lineage>
        <taxon>Bacteria</taxon>
        <taxon>Bacillati</taxon>
        <taxon>Bacillota</taxon>
        <taxon>Clostridia</taxon>
        <taxon>Eubacteriales</taxon>
        <taxon>Oscillospiraceae</taxon>
        <taxon>Caproicibacterium</taxon>
    </lineage>
</organism>
<dbReference type="EMBL" id="CP060696">
    <property type="protein sequence ID" value="QNO19097.1"/>
    <property type="molecule type" value="Genomic_DNA"/>
</dbReference>
<evidence type="ECO:0000313" key="2">
    <source>
        <dbReference type="Proteomes" id="UP000516046"/>
    </source>
</evidence>
<protein>
    <recommendedName>
        <fullName evidence="3">Serine/threonine protein kinase</fullName>
    </recommendedName>
</protein>
<sequence>MKLAVNEKEFSIEQLLGKGKGGYSYLVSDGEKEYVLKQIHHEPCDYYQFGNKIEAEVNDYKRLDSIGIPIPKMIDVDIKNERILKEYIEGETIYQLVLNDKMQAEYIEQAKAMCKLLYPANTNIDYFPTNFVVQDGIIYYIDFECNNYTEEWNFENWGIKYWSKTPEFMEYVHNYK</sequence>
<dbReference type="KEGG" id="caml:H6X83_05645"/>
<name>A0A7G9WK85_9FIRM</name>
<reference evidence="1 2" key="1">
    <citation type="submission" date="2020-08" db="EMBL/GenBank/DDBJ databases">
        <authorList>
            <person name="Ren C."/>
            <person name="Gu Y."/>
            <person name="Xu Y."/>
        </authorList>
    </citation>
    <scope>NUCLEOTIDE SEQUENCE [LARGE SCALE GENOMIC DNA]</scope>
    <source>
        <strain evidence="1 2">LBM18003</strain>
    </source>
</reference>
<accession>A0A7G9WK85</accession>
<evidence type="ECO:0000313" key="1">
    <source>
        <dbReference type="EMBL" id="QNO19097.1"/>
    </source>
</evidence>
<dbReference type="InterPro" id="IPR011009">
    <property type="entry name" value="Kinase-like_dom_sf"/>
</dbReference>
<dbReference type="AlphaFoldDB" id="A0A7G9WK85"/>
<proteinExistence type="predicted"/>
<dbReference type="Proteomes" id="UP000516046">
    <property type="component" value="Chromosome"/>
</dbReference>